<proteinExistence type="predicted"/>
<evidence type="ECO:0000313" key="4">
    <source>
        <dbReference type="Proteomes" id="UP000188946"/>
    </source>
</evidence>
<dbReference type="Proteomes" id="UP000188946">
    <property type="component" value="Unassembled WGS sequence"/>
</dbReference>
<evidence type="ECO:0000313" key="2">
    <source>
        <dbReference type="EMBL" id="ONK30177.1"/>
    </source>
</evidence>
<dbReference type="AlphaFoldDB" id="A0AB36JQD8"/>
<protein>
    <recommendedName>
        <fullName evidence="5">LXG domain-containing protein</fullName>
    </recommendedName>
</protein>
<evidence type="ECO:0000313" key="1">
    <source>
        <dbReference type="EMBL" id="ONK28372.1"/>
    </source>
</evidence>
<keyword evidence="4" id="KW-1185">Reference proteome</keyword>
<gene>
    <name evidence="2" type="ORF">BVE84_03710</name>
    <name evidence="1" type="ORF">BVE86_03220</name>
</gene>
<accession>A0AB36JQD8</accession>
<evidence type="ECO:0008006" key="5">
    <source>
        <dbReference type="Google" id="ProtNLM"/>
    </source>
</evidence>
<name>A0AB36JQD8_9STRE</name>
<dbReference type="Proteomes" id="UP000188600">
    <property type="component" value="Unassembled WGS sequence"/>
</dbReference>
<comment type="caution">
    <text evidence="1">The sequence shown here is derived from an EMBL/GenBank/DDBJ whole genome shotgun (WGS) entry which is preliminary data.</text>
</comment>
<reference evidence="3 4" key="1">
    <citation type="submission" date="2016-12" db="EMBL/GenBank/DDBJ databases">
        <authorList>
            <person name="Gulvik C.A."/>
        </authorList>
    </citation>
    <scope>NUCLEOTIDE SEQUENCE [LARGE SCALE GENOMIC DNA]</scope>
    <source>
        <strain evidence="2 4">12-5202</strain>
        <strain evidence="1 3">12-5291</strain>
    </source>
</reference>
<sequence>MQAGLIRKKHEAIKQQCETDGKVIASHTQVAVKSIYGQIDTAIKGKAGQALKTAIDTTLPQYGNIFLE</sequence>
<dbReference type="EMBL" id="MSPT01000005">
    <property type="protein sequence ID" value="ONK28372.1"/>
    <property type="molecule type" value="Genomic_DNA"/>
</dbReference>
<evidence type="ECO:0000313" key="3">
    <source>
        <dbReference type="Proteomes" id="UP000188600"/>
    </source>
</evidence>
<dbReference type="EMBL" id="MSPR01000005">
    <property type="protein sequence ID" value="ONK30177.1"/>
    <property type="molecule type" value="Genomic_DNA"/>
</dbReference>
<organism evidence="1 3">
    <name type="scientific">Streptococcus azizii</name>
    <dbReference type="NCBI Taxonomy" id="1579424"/>
    <lineage>
        <taxon>Bacteria</taxon>
        <taxon>Bacillati</taxon>
        <taxon>Bacillota</taxon>
        <taxon>Bacilli</taxon>
        <taxon>Lactobacillales</taxon>
        <taxon>Streptococcaceae</taxon>
        <taxon>Streptococcus</taxon>
    </lineage>
</organism>